<feature type="transmembrane region" description="Helical" evidence="8">
    <location>
        <begin position="78"/>
        <end position="103"/>
    </location>
</feature>
<comment type="similarity">
    <text evidence="2 8">Belongs to the Casparian strip membrane proteins (CASP) family.</text>
</comment>
<proteinExistence type="inferred from homology"/>
<feature type="domain" description="Casparian strip membrane protein" evidence="9">
    <location>
        <begin position="24"/>
        <end position="174"/>
    </location>
</feature>
<dbReference type="AlphaFoldDB" id="A0A8B8K343"/>
<evidence type="ECO:0000256" key="3">
    <source>
        <dbReference type="ARBA" id="ARBA00011489"/>
    </source>
</evidence>
<evidence type="ECO:0000256" key="4">
    <source>
        <dbReference type="ARBA" id="ARBA00022475"/>
    </source>
</evidence>
<feature type="transmembrane region" description="Helical" evidence="8">
    <location>
        <begin position="28"/>
        <end position="47"/>
    </location>
</feature>
<feature type="transmembrane region" description="Helical" evidence="8">
    <location>
        <begin position="115"/>
        <end position="142"/>
    </location>
</feature>
<keyword evidence="4 8" id="KW-1003">Cell membrane</keyword>
<keyword evidence="6 8" id="KW-1133">Transmembrane helix</keyword>
<gene>
    <name evidence="11" type="primary">LOC113852143</name>
</gene>
<dbReference type="GO" id="GO:0005886">
    <property type="term" value="C:plasma membrane"/>
    <property type="evidence" value="ECO:0007669"/>
    <property type="project" value="UniProtKB-SubCell"/>
</dbReference>
<evidence type="ECO:0000256" key="2">
    <source>
        <dbReference type="ARBA" id="ARBA00007651"/>
    </source>
</evidence>
<dbReference type="KEGG" id="aprc:113852143"/>
<evidence type="ECO:0000259" key="9">
    <source>
        <dbReference type="Pfam" id="PF04535"/>
    </source>
</evidence>
<keyword evidence="10" id="KW-1185">Reference proteome</keyword>
<keyword evidence="7 8" id="KW-0472">Membrane</keyword>
<dbReference type="PANTHER" id="PTHR36488">
    <property type="entry name" value="CASP-LIKE PROTEIN 1U1"/>
    <property type="match status" value="1"/>
</dbReference>
<dbReference type="NCBIfam" id="TIGR01569">
    <property type="entry name" value="A_tha_TIGR01569"/>
    <property type="match status" value="1"/>
</dbReference>
<dbReference type="RefSeq" id="XP_027338192.1">
    <property type="nucleotide sequence ID" value="XM_027482391.1"/>
</dbReference>
<dbReference type="Proteomes" id="UP000694853">
    <property type="component" value="Unplaced"/>
</dbReference>
<dbReference type="InterPro" id="IPR044173">
    <property type="entry name" value="CASPL"/>
</dbReference>
<evidence type="ECO:0000256" key="1">
    <source>
        <dbReference type="ARBA" id="ARBA00004651"/>
    </source>
</evidence>
<keyword evidence="5 8" id="KW-0812">Transmembrane</keyword>
<accession>A0A8B8K343</accession>
<evidence type="ECO:0000313" key="10">
    <source>
        <dbReference type="Proteomes" id="UP000694853"/>
    </source>
</evidence>
<evidence type="ECO:0000256" key="6">
    <source>
        <dbReference type="ARBA" id="ARBA00022989"/>
    </source>
</evidence>
<comment type="subunit">
    <text evidence="3 8">Homodimer and heterodimers.</text>
</comment>
<name>A0A8B8K343_ABRPR</name>
<reference evidence="11" key="2">
    <citation type="submission" date="2025-08" db="UniProtKB">
        <authorList>
            <consortium name="RefSeq"/>
        </authorList>
    </citation>
    <scope>IDENTIFICATION</scope>
    <source>
        <tissue evidence="11">Young leaves</tissue>
    </source>
</reference>
<dbReference type="Pfam" id="PF04535">
    <property type="entry name" value="CASP_dom"/>
    <property type="match status" value="1"/>
</dbReference>
<dbReference type="GeneID" id="113852143"/>
<feature type="transmembrane region" description="Helical" evidence="8">
    <location>
        <begin position="162"/>
        <end position="186"/>
    </location>
</feature>
<comment type="subcellular location">
    <subcellularLocation>
        <location evidence="1 8">Cell membrane</location>
        <topology evidence="1 8">Multi-pass membrane protein</topology>
    </subcellularLocation>
</comment>
<dbReference type="InterPro" id="IPR006459">
    <property type="entry name" value="CASP/CASPL"/>
</dbReference>
<evidence type="ECO:0000313" key="11">
    <source>
        <dbReference type="RefSeq" id="XP_027338192.1"/>
    </source>
</evidence>
<evidence type="ECO:0000256" key="7">
    <source>
        <dbReference type="ARBA" id="ARBA00023136"/>
    </source>
</evidence>
<dbReference type="InterPro" id="IPR006702">
    <property type="entry name" value="CASP_dom"/>
</dbReference>
<protein>
    <recommendedName>
        <fullName evidence="8">CASP-like protein</fullName>
    </recommendedName>
</protein>
<dbReference type="OrthoDB" id="1898688at2759"/>
<evidence type="ECO:0000256" key="8">
    <source>
        <dbReference type="RuleBase" id="RU361233"/>
    </source>
</evidence>
<evidence type="ECO:0000256" key="5">
    <source>
        <dbReference type="ARBA" id="ARBA00022692"/>
    </source>
</evidence>
<sequence length="192" mass="20630">MEGESKGSFNVMEERREFVVPKCGTYDLVLRLLAFVLTLVAAVVIGADKQTTIVPFKLVDSMSPFNVSVTAKWHYLSALLYFVVANAIACAYATVSLLLTLAYRRKSKGMGTMITVLDATMVALLFSSDGAAIAVGVLGLQGNSHVHWNKVCNVFANFCDQAAASLFISLLGSIAFLLLVVLPHVITPKPTA</sequence>
<organism evidence="10 11">
    <name type="scientific">Abrus precatorius</name>
    <name type="common">Indian licorice</name>
    <name type="synonym">Glycine abrus</name>
    <dbReference type="NCBI Taxonomy" id="3816"/>
    <lineage>
        <taxon>Eukaryota</taxon>
        <taxon>Viridiplantae</taxon>
        <taxon>Streptophyta</taxon>
        <taxon>Embryophyta</taxon>
        <taxon>Tracheophyta</taxon>
        <taxon>Spermatophyta</taxon>
        <taxon>Magnoliopsida</taxon>
        <taxon>eudicotyledons</taxon>
        <taxon>Gunneridae</taxon>
        <taxon>Pentapetalae</taxon>
        <taxon>rosids</taxon>
        <taxon>fabids</taxon>
        <taxon>Fabales</taxon>
        <taxon>Fabaceae</taxon>
        <taxon>Papilionoideae</taxon>
        <taxon>50 kb inversion clade</taxon>
        <taxon>NPAAA clade</taxon>
        <taxon>indigoferoid/millettioid clade</taxon>
        <taxon>Abreae</taxon>
        <taxon>Abrus</taxon>
    </lineage>
</organism>
<dbReference type="PANTHER" id="PTHR36488:SF8">
    <property type="entry name" value="CASP-LIKE PROTEIN 1U1"/>
    <property type="match status" value="1"/>
</dbReference>
<reference evidence="10" key="1">
    <citation type="journal article" date="2019" name="Toxins">
        <title>Detection of Abrin-Like and Prepropulchellin-Like Toxin Genes and Transcripts Using Whole Genome Sequencing and Full-Length Transcript Sequencing of Abrus precatorius.</title>
        <authorList>
            <person name="Hovde B.T."/>
            <person name="Daligault H.E."/>
            <person name="Hanschen E.R."/>
            <person name="Kunde Y.A."/>
            <person name="Johnson M.B."/>
            <person name="Starkenburg S.R."/>
            <person name="Johnson S.L."/>
        </authorList>
    </citation>
    <scope>NUCLEOTIDE SEQUENCE [LARGE SCALE GENOMIC DNA]</scope>
</reference>